<dbReference type="EMBL" id="HG934468">
    <property type="protein sequence ID" value="CDN32711.1"/>
    <property type="molecule type" value="Genomic_DNA"/>
</dbReference>
<organism evidence="1 3">
    <name type="scientific">Mucinivorans hirudinis</name>
    <dbReference type="NCBI Taxonomy" id="1433126"/>
    <lineage>
        <taxon>Bacteria</taxon>
        <taxon>Pseudomonadati</taxon>
        <taxon>Bacteroidota</taxon>
        <taxon>Bacteroidia</taxon>
        <taxon>Bacteroidales</taxon>
        <taxon>Rikenellaceae</taxon>
        <taxon>Mucinivorans</taxon>
    </lineage>
</organism>
<dbReference type="HOGENOM" id="CLU_027402_36_1_10"/>
<dbReference type="STRING" id="1433126.BN938_0483"/>
<evidence type="ECO:0000313" key="2">
    <source>
        <dbReference type="EMBL" id="CDN32711.1"/>
    </source>
</evidence>
<dbReference type="KEGG" id="rbc:BN938_0483"/>
<dbReference type="KEGG" id="rbc:BN938_2641"/>
<gene>
    <name evidence="1" type="ORF">BN938_0483</name>
    <name evidence="2" type="ORF">BN938_2641</name>
</gene>
<dbReference type="Proteomes" id="UP000027616">
    <property type="component" value="Chromosome I"/>
</dbReference>
<evidence type="ECO:0008006" key="4">
    <source>
        <dbReference type="Google" id="ProtNLM"/>
    </source>
</evidence>
<proteinExistence type="predicted"/>
<evidence type="ECO:0000313" key="3">
    <source>
        <dbReference type="Proteomes" id="UP000027616"/>
    </source>
</evidence>
<protein>
    <recommendedName>
        <fullName evidence="4">Mobile element protein</fullName>
    </recommendedName>
</protein>
<reference evidence="1" key="1">
    <citation type="submission" date="2014-01" db="EMBL/GenBank/DDBJ databases">
        <authorList>
            <person name="Nelson M."/>
        </authorList>
    </citation>
    <scope>NUCLEOTIDE SEQUENCE</scope>
</reference>
<accession>A0A060R9V5</accession>
<dbReference type="eggNOG" id="COG2963">
    <property type="taxonomic scope" value="Bacteria"/>
</dbReference>
<keyword evidence="3" id="KW-1185">Reference proteome</keyword>
<reference evidence="1 3" key="2">
    <citation type="journal article" date="2015" name="Genome Announc.">
        <title>Complete Genome Sequence of the Novel Leech Symbiont Mucinivorans hirudinis M3T.</title>
        <authorList>
            <person name="Nelson M.C."/>
            <person name="Bomar L."/>
            <person name="Graf J."/>
        </authorList>
    </citation>
    <scope>NUCLEOTIDE SEQUENCE [LARGE SCALE GENOMIC DNA]</scope>
    <source>
        <strain evidence="3">M3</strain>
    </source>
</reference>
<dbReference type="AlphaFoldDB" id="A0A060R9V5"/>
<dbReference type="EMBL" id="HG934468">
    <property type="protein sequence ID" value="CDN30588.1"/>
    <property type="molecule type" value="Genomic_DNA"/>
</dbReference>
<sequence length="74" mass="8455">MAELSQKFEVSQEVISRWKGEFLKLSSGVFDKKQSRDDGAPTDEVRSLRAKVGELTMERDFFVDACRRSGLKVK</sequence>
<name>A0A060R9V5_9BACT</name>
<evidence type="ECO:0000313" key="1">
    <source>
        <dbReference type="EMBL" id="CDN30588.1"/>
    </source>
</evidence>